<protein>
    <recommendedName>
        <fullName evidence="2">RAWUL domain-containing protein</fullName>
    </recommendedName>
</protein>
<dbReference type="Proteomes" id="UP001372834">
    <property type="component" value="Unassembled WGS sequence"/>
</dbReference>
<organism evidence="3 4">
    <name type="scientific">Polyplax serrata</name>
    <name type="common">Common mouse louse</name>
    <dbReference type="NCBI Taxonomy" id="468196"/>
    <lineage>
        <taxon>Eukaryota</taxon>
        <taxon>Metazoa</taxon>
        <taxon>Ecdysozoa</taxon>
        <taxon>Arthropoda</taxon>
        <taxon>Hexapoda</taxon>
        <taxon>Insecta</taxon>
        <taxon>Pterygota</taxon>
        <taxon>Neoptera</taxon>
        <taxon>Paraneoptera</taxon>
        <taxon>Psocodea</taxon>
        <taxon>Troctomorpha</taxon>
        <taxon>Phthiraptera</taxon>
        <taxon>Anoplura</taxon>
        <taxon>Polyplacidae</taxon>
        <taxon>Polyplax</taxon>
    </lineage>
</organism>
<dbReference type="Gene3D" id="3.10.20.90">
    <property type="entry name" value="Phosphatidylinositol 3-kinase Catalytic Subunit, Chain A, domain 1"/>
    <property type="match status" value="1"/>
</dbReference>
<evidence type="ECO:0000313" key="4">
    <source>
        <dbReference type="Proteomes" id="UP001372834"/>
    </source>
</evidence>
<evidence type="ECO:0000259" key="2">
    <source>
        <dbReference type="Pfam" id="PF16207"/>
    </source>
</evidence>
<proteinExistence type="predicted"/>
<comment type="caution">
    <text evidence="3">The sequence shown here is derived from an EMBL/GenBank/DDBJ whole genome shotgun (WGS) entry which is preliminary data.</text>
</comment>
<feature type="region of interest" description="Disordered" evidence="1">
    <location>
        <begin position="60"/>
        <end position="82"/>
    </location>
</feature>
<dbReference type="AlphaFoldDB" id="A0AAN8XN64"/>
<gene>
    <name evidence="3" type="ORF">RUM43_004443</name>
</gene>
<dbReference type="EMBL" id="JAWJWE010000002">
    <property type="protein sequence ID" value="KAK6642941.1"/>
    <property type="molecule type" value="Genomic_DNA"/>
</dbReference>
<evidence type="ECO:0000313" key="3">
    <source>
        <dbReference type="EMBL" id="KAK6642941.1"/>
    </source>
</evidence>
<name>A0AAN8XN64_POLSC</name>
<accession>A0AAN8XN64</accession>
<dbReference type="InterPro" id="IPR032443">
    <property type="entry name" value="RAWUL"/>
</dbReference>
<dbReference type="Pfam" id="PF16207">
    <property type="entry name" value="RAWUL"/>
    <property type="match status" value="1"/>
</dbReference>
<feature type="domain" description="RAWUL" evidence="2">
    <location>
        <begin position="86"/>
        <end position="116"/>
    </location>
</feature>
<sequence>MFLRRGSTSRFYELVFKIVSVLFVLFSDDFESETVSSQCSESSGDTQESLSFPHQLGLMKLKNNDGKSSRRESQDVQESTSTVPKRYLQCPAVVSVFHLKKFIRMKHDLSDKMQVRYCTLLESVMTRDVGILTTTGNEICIKTHHLLVDISRID</sequence>
<evidence type="ECO:0000256" key="1">
    <source>
        <dbReference type="SAM" id="MobiDB-lite"/>
    </source>
</evidence>
<feature type="compositionally biased region" description="Basic and acidic residues" evidence="1">
    <location>
        <begin position="62"/>
        <end position="74"/>
    </location>
</feature>
<reference evidence="3 4" key="1">
    <citation type="submission" date="2023-10" db="EMBL/GenBank/DDBJ databases">
        <title>Genomes of two closely related lineages of the louse Polyplax serrata with different host specificities.</title>
        <authorList>
            <person name="Martinu J."/>
            <person name="Tarabai H."/>
            <person name="Stefka J."/>
            <person name="Hypsa V."/>
        </authorList>
    </citation>
    <scope>NUCLEOTIDE SEQUENCE [LARGE SCALE GENOMIC DNA]</scope>
    <source>
        <strain evidence="3">HR10_N</strain>
    </source>
</reference>